<dbReference type="InParanoid" id="W4KAM0"/>
<protein>
    <recommendedName>
        <fullName evidence="3">Reverse transcriptase domain-containing protein</fullName>
    </recommendedName>
</protein>
<dbReference type="SUPFAM" id="SSF56672">
    <property type="entry name" value="DNA/RNA polymerases"/>
    <property type="match status" value="1"/>
</dbReference>
<dbReference type="AlphaFoldDB" id="W4KAM0"/>
<dbReference type="RefSeq" id="XP_009544603.1">
    <property type="nucleotide sequence ID" value="XM_009546308.1"/>
</dbReference>
<reference evidence="1 2" key="1">
    <citation type="journal article" date="2012" name="New Phytol.">
        <title>Insight into trade-off between wood decay and parasitism from the genome of a fungal forest pathogen.</title>
        <authorList>
            <person name="Olson A."/>
            <person name="Aerts A."/>
            <person name="Asiegbu F."/>
            <person name="Belbahri L."/>
            <person name="Bouzid O."/>
            <person name="Broberg A."/>
            <person name="Canback B."/>
            <person name="Coutinho P.M."/>
            <person name="Cullen D."/>
            <person name="Dalman K."/>
            <person name="Deflorio G."/>
            <person name="van Diepen L.T."/>
            <person name="Dunand C."/>
            <person name="Duplessis S."/>
            <person name="Durling M."/>
            <person name="Gonthier P."/>
            <person name="Grimwood J."/>
            <person name="Fossdal C.G."/>
            <person name="Hansson D."/>
            <person name="Henrissat B."/>
            <person name="Hietala A."/>
            <person name="Himmelstrand K."/>
            <person name="Hoffmeister D."/>
            <person name="Hogberg N."/>
            <person name="James T.Y."/>
            <person name="Karlsson M."/>
            <person name="Kohler A."/>
            <person name="Kues U."/>
            <person name="Lee Y.H."/>
            <person name="Lin Y.C."/>
            <person name="Lind M."/>
            <person name="Lindquist E."/>
            <person name="Lombard V."/>
            <person name="Lucas S."/>
            <person name="Lunden K."/>
            <person name="Morin E."/>
            <person name="Murat C."/>
            <person name="Park J."/>
            <person name="Raffaello T."/>
            <person name="Rouze P."/>
            <person name="Salamov A."/>
            <person name="Schmutz J."/>
            <person name="Solheim H."/>
            <person name="Stahlberg J."/>
            <person name="Velez H."/>
            <person name="de Vries R.P."/>
            <person name="Wiebenga A."/>
            <person name="Woodward S."/>
            <person name="Yakovlev I."/>
            <person name="Garbelotto M."/>
            <person name="Martin F."/>
            <person name="Grigoriev I.V."/>
            <person name="Stenlid J."/>
        </authorList>
    </citation>
    <scope>NUCLEOTIDE SEQUENCE [LARGE SCALE GENOMIC DNA]</scope>
    <source>
        <strain evidence="1 2">TC 32-1</strain>
    </source>
</reference>
<dbReference type="OrthoDB" id="3262920at2759"/>
<sequence>DHTIDLKPIFKPQVPRIYALSPEKHNKLGKFIKEHLTRGTIHQSTSQNAAPFFFIEKKDGKLWPVQDYRYLNSRTILNVCLFPLI</sequence>
<gene>
    <name evidence="1" type="ORF">HETIRDRAFT_18343</name>
</gene>
<evidence type="ECO:0000313" key="2">
    <source>
        <dbReference type="Proteomes" id="UP000030671"/>
    </source>
</evidence>
<dbReference type="Gene3D" id="3.10.10.10">
    <property type="entry name" value="HIV Type 1 Reverse Transcriptase, subunit A, domain 1"/>
    <property type="match status" value="1"/>
</dbReference>
<keyword evidence="2" id="KW-1185">Reference proteome</keyword>
<evidence type="ECO:0000313" key="1">
    <source>
        <dbReference type="EMBL" id="ETW82828.1"/>
    </source>
</evidence>
<feature type="non-terminal residue" evidence="1">
    <location>
        <position position="1"/>
    </location>
</feature>
<accession>W4KAM0</accession>
<dbReference type="HOGENOM" id="CLU_000384_42_4_1"/>
<dbReference type="EMBL" id="KI925457">
    <property type="protein sequence ID" value="ETW82828.1"/>
    <property type="molecule type" value="Genomic_DNA"/>
</dbReference>
<organism evidence="1 2">
    <name type="scientific">Heterobasidion irregulare (strain TC 32-1)</name>
    <dbReference type="NCBI Taxonomy" id="747525"/>
    <lineage>
        <taxon>Eukaryota</taxon>
        <taxon>Fungi</taxon>
        <taxon>Dikarya</taxon>
        <taxon>Basidiomycota</taxon>
        <taxon>Agaricomycotina</taxon>
        <taxon>Agaricomycetes</taxon>
        <taxon>Russulales</taxon>
        <taxon>Bondarzewiaceae</taxon>
        <taxon>Heterobasidion</taxon>
        <taxon>Heterobasidion annosum species complex</taxon>
    </lineage>
</organism>
<dbReference type="KEGG" id="hir:HETIRDRAFT_18343"/>
<dbReference type="GeneID" id="20668616"/>
<evidence type="ECO:0008006" key="3">
    <source>
        <dbReference type="Google" id="ProtNLM"/>
    </source>
</evidence>
<proteinExistence type="predicted"/>
<feature type="non-terminal residue" evidence="1">
    <location>
        <position position="85"/>
    </location>
</feature>
<dbReference type="PANTHER" id="PTHR15503:SF22">
    <property type="entry name" value="TRANSPOSON TY3-I GAG POLYPROTEIN"/>
    <property type="match status" value="1"/>
</dbReference>
<dbReference type="InterPro" id="IPR032567">
    <property type="entry name" value="RTL1-rel"/>
</dbReference>
<dbReference type="InterPro" id="IPR043502">
    <property type="entry name" value="DNA/RNA_pol_sf"/>
</dbReference>
<dbReference type="PANTHER" id="PTHR15503">
    <property type="entry name" value="LDOC1 RELATED"/>
    <property type="match status" value="1"/>
</dbReference>
<name>W4KAM0_HETIT</name>
<dbReference type="Proteomes" id="UP000030671">
    <property type="component" value="Unassembled WGS sequence"/>
</dbReference>